<keyword evidence="1" id="KW-1133">Transmembrane helix</keyword>
<dbReference type="OrthoDB" id="140416at2"/>
<dbReference type="Pfam" id="PF01882">
    <property type="entry name" value="DUF58"/>
    <property type="match status" value="1"/>
</dbReference>
<gene>
    <name evidence="3" type="ORF">DQX05_04755</name>
</gene>
<feature type="domain" description="DUF58" evidence="2">
    <location>
        <begin position="213"/>
        <end position="284"/>
    </location>
</feature>
<dbReference type="EMBL" id="QYZD01000002">
    <property type="protein sequence ID" value="RJG26201.1"/>
    <property type="molecule type" value="Genomic_DNA"/>
</dbReference>
<name>A0A3A3GPU4_PANTH</name>
<organism evidence="3 4">
    <name type="scientific">Paenibacillus thiaminolyticus</name>
    <name type="common">Bacillus thiaminolyticus</name>
    <dbReference type="NCBI Taxonomy" id="49283"/>
    <lineage>
        <taxon>Bacteria</taxon>
        <taxon>Bacillati</taxon>
        <taxon>Bacillota</taxon>
        <taxon>Bacilli</taxon>
        <taxon>Bacillales</taxon>
        <taxon>Paenibacillaceae</taxon>
        <taxon>Paenibacillus</taxon>
    </lineage>
</organism>
<evidence type="ECO:0000313" key="3">
    <source>
        <dbReference type="EMBL" id="RJG26201.1"/>
    </source>
</evidence>
<dbReference type="AlphaFoldDB" id="A0A3A3GPU4"/>
<feature type="transmembrane region" description="Helical" evidence="1">
    <location>
        <begin position="40"/>
        <end position="62"/>
    </location>
</feature>
<dbReference type="Proteomes" id="UP000266177">
    <property type="component" value="Unassembled WGS sequence"/>
</dbReference>
<evidence type="ECO:0000259" key="2">
    <source>
        <dbReference type="Pfam" id="PF01882"/>
    </source>
</evidence>
<dbReference type="RefSeq" id="WP_119791302.1">
    <property type="nucleotide sequence ID" value="NZ_QYZD01000002.1"/>
</dbReference>
<evidence type="ECO:0000256" key="1">
    <source>
        <dbReference type="SAM" id="Phobius"/>
    </source>
</evidence>
<dbReference type="PANTHER" id="PTHR34351">
    <property type="entry name" value="SLR1927 PROTEIN-RELATED"/>
    <property type="match status" value="1"/>
</dbReference>
<keyword evidence="1" id="KW-0812">Transmembrane</keyword>
<dbReference type="InterPro" id="IPR002881">
    <property type="entry name" value="DUF58"/>
</dbReference>
<feature type="transmembrane region" description="Helical" evidence="1">
    <location>
        <begin position="17"/>
        <end position="34"/>
    </location>
</feature>
<keyword evidence="1" id="KW-0472">Membrane</keyword>
<sequence length="419" mass="46508">MNSPQLVPRRPRSRRRTFFIAFVIYVSCVFYFLFQGGKTSFMLLSMATVLAFYWTCGWFGGVNKVQGQRMVRTGTSWFLPAQSRIQVSVELRVPGWIPLPYVIVEDGLYRFDELYSQAESAVTLNATRQAVWTYRTPPLPRGAYHLDATTCLSKDLFGIFEQRGQFHTPSSFSILPATIPIPAWSQAGHQAVQPGQTQAMDKRKRESTQLNGIREYVPGDRLSRIHWNATAKTGSLKSKQFDQEVQAPILIVLDIRTASYESPASFELALSAAASIAHYAKANRHPAYLAGIGGSLHWWDAMALAREPVAYKQWLSTIEPEIPNPQVNDRIGTMLAQRASLLRGASVAWISGAMTSGDMAAIGGLRSLGGRGTFIHAAPGIGPDEASLLRDLAKQGFDYKWLDELNHLPKLLGGGMTWK</sequence>
<dbReference type="PANTHER" id="PTHR34351:SF2">
    <property type="entry name" value="DUF58 DOMAIN-CONTAINING PROTEIN"/>
    <property type="match status" value="1"/>
</dbReference>
<protein>
    <submittedName>
        <fullName evidence="3">DUF58 domain-containing protein</fullName>
    </submittedName>
</protein>
<proteinExistence type="predicted"/>
<comment type="caution">
    <text evidence="3">The sequence shown here is derived from an EMBL/GenBank/DDBJ whole genome shotgun (WGS) entry which is preliminary data.</text>
</comment>
<reference evidence="3 4" key="1">
    <citation type="submission" date="2018-09" db="EMBL/GenBank/DDBJ databases">
        <title>Paenibacillus SK2017-BO5.</title>
        <authorList>
            <person name="Piskunova J.V."/>
            <person name="Dubiley S.A."/>
            <person name="Severinov K.V."/>
        </authorList>
    </citation>
    <scope>NUCLEOTIDE SEQUENCE [LARGE SCALE GENOMIC DNA]</scope>
    <source>
        <strain evidence="3 4">BO5</strain>
    </source>
</reference>
<evidence type="ECO:0000313" key="4">
    <source>
        <dbReference type="Proteomes" id="UP000266177"/>
    </source>
</evidence>
<accession>A0A3A3GPU4</accession>